<dbReference type="SUPFAM" id="SSF48371">
    <property type="entry name" value="ARM repeat"/>
    <property type="match status" value="1"/>
</dbReference>
<proteinExistence type="inferred from homology"/>
<dbReference type="AlphaFoldDB" id="A0A8C2JD37"/>
<dbReference type="Pfam" id="PF14664">
    <property type="entry name" value="RICTOR_N"/>
    <property type="match status" value="1"/>
</dbReference>
<dbReference type="SMART" id="SM01308">
    <property type="entry name" value="RICTOR_N"/>
    <property type="match status" value="1"/>
</dbReference>
<dbReference type="GO" id="GO:0051897">
    <property type="term" value="P:positive regulation of phosphatidylinositol 3-kinase/protein kinase B signal transduction"/>
    <property type="evidence" value="ECO:0007669"/>
    <property type="project" value="TreeGrafter"/>
</dbReference>
<evidence type="ECO:0000313" key="6">
    <source>
        <dbReference type="Proteomes" id="UP000694701"/>
    </source>
</evidence>
<comment type="similarity">
    <text evidence="1">Belongs to the RICTOR family.</text>
</comment>
<dbReference type="PANTHER" id="PTHR13298:SF11">
    <property type="entry name" value="RAPAMYCIN-INSENSITIVE COMPANION OF MTOR"/>
    <property type="match status" value="1"/>
</dbReference>
<feature type="domain" description="Rapamycin-insensitive companion of mTOR N-terminal" evidence="3">
    <location>
        <begin position="59"/>
        <end position="318"/>
    </location>
</feature>
<sequence>MAVSIRGRPIRSIRMRGRNDSGEENVPLDLTRGKSDEPSELPILQNVAKQQGVSNMRKLGHLNNFIKLLCNVGHSEEKFGFTYEEIIICLRLALLNEAKEVRAAGLRALRYLIRDSNILQKVLRLQVDYLIARCIDIQQSNEVERTQALRLVRKMITVNALLFPSSITNSLIAVGNDGPQERDRMVRACIAIICELALENPEIVAKRGGLSTILKNVIDCQLSRINEALMTTILHLLNHPHTRKYVRSDVELEQILAPYTDFHYRHNPDTAEGQLKEDREARFLASKMSIVASLRSWSGKHLPHQKSTHIDKNNVLCPFSRPQ</sequence>
<dbReference type="PANTHER" id="PTHR13298">
    <property type="entry name" value="CYTOSOLIC REGULATOR PIANISSIMO"/>
    <property type="match status" value="1"/>
</dbReference>
<dbReference type="Ensembl" id="ENSCCRT00010007578.1">
    <property type="protein sequence ID" value="ENSCCRP00010007016.1"/>
    <property type="gene ID" value="ENSCCRG00010002872.1"/>
</dbReference>
<accession>A0A8C2JD37</accession>
<dbReference type="InterPro" id="IPR011989">
    <property type="entry name" value="ARM-like"/>
</dbReference>
<keyword evidence="5" id="KW-1185">Reference proteome</keyword>
<dbReference type="Proteomes" id="UP000694427">
    <property type="component" value="Unplaced"/>
</dbReference>
<evidence type="ECO:0000259" key="3">
    <source>
        <dbReference type="SMART" id="SM01308"/>
    </source>
</evidence>
<name>A0A8C2JD37_CYPCA</name>
<evidence type="ECO:0000313" key="4">
    <source>
        <dbReference type="Ensembl" id="ENSCCRP00020091806.1"/>
    </source>
</evidence>
<evidence type="ECO:0000256" key="1">
    <source>
        <dbReference type="ARBA" id="ARBA00008878"/>
    </source>
</evidence>
<dbReference type="GO" id="GO:0043539">
    <property type="term" value="F:protein serine/threonine kinase activator activity"/>
    <property type="evidence" value="ECO:0007669"/>
    <property type="project" value="TreeGrafter"/>
</dbReference>
<dbReference type="GO" id="GO:0031932">
    <property type="term" value="C:TORC2 complex"/>
    <property type="evidence" value="ECO:0007669"/>
    <property type="project" value="InterPro"/>
</dbReference>
<evidence type="ECO:0000256" key="2">
    <source>
        <dbReference type="SAM" id="MobiDB-lite"/>
    </source>
</evidence>
<organism evidence="4 6">
    <name type="scientific">Cyprinus carpio</name>
    <name type="common">Common carp</name>
    <dbReference type="NCBI Taxonomy" id="7962"/>
    <lineage>
        <taxon>Eukaryota</taxon>
        <taxon>Metazoa</taxon>
        <taxon>Chordata</taxon>
        <taxon>Craniata</taxon>
        <taxon>Vertebrata</taxon>
        <taxon>Euteleostomi</taxon>
        <taxon>Actinopterygii</taxon>
        <taxon>Neopterygii</taxon>
        <taxon>Teleostei</taxon>
        <taxon>Ostariophysi</taxon>
        <taxon>Cypriniformes</taxon>
        <taxon>Cyprinidae</taxon>
        <taxon>Cyprininae</taxon>
        <taxon>Cyprinus</taxon>
    </lineage>
</organism>
<dbReference type="InterPro" id="IPR028268">
    <property type="entry name" value="Pianissimo_fam"/>
</dbReference>
<reference evidence="4" key="1">
    <citation type="submission" date="2025-05" db="UniProtKB">
        <authorList>
            <consortium name="Ensembl"/>
        </authorList>
    </citation>
    <scope>IDENTIFICATION</scope>
</reference>
<dbReference type="Proteomes" id="UP000694701">
    <property type="component" value="Unplaced"/>
</dbReference>
<evidence type="ECO:0000313" key="5">
    <source>
        <dbReference type="Proteomes" id="UP000694427"/>
    </source>
</evidence>
<dbReference type="Gene3D" id="1.25.10.10">
    <property type="entry name" value="Leucine-rich Repeat Variant"/>
    <property type="match status" value="1"/>
</dbReference>
<dbReference type="GO" id="GO:0038203">
    <property type="term" value="P:TORC2 signaling"/>
    <property type="evidence" value="ECO:0007669"/>
    <property type="project" value="TreeGrafter"/>
</dbReference>
<dbReference type="InterPro" id="IPR028267">
    <property type="entry name" value="Pianissimo_N"/>
</dbReference>
<dbReference type="InterPro" id="IPR016024">
    <property type="entry name" value="ARM-type_fold"/>
</dbReference>
<protein>
    <submittedName>
        <fullName evidence="4">RPTOR independent companion of MTOR, complex 2b</fullName>
    </submittedName>
</protein>
<feature type="region of interest" description="Disordered" evidence="2">
    <location>
        <begin position="14"/>
        <end position="38"/>
    </location>
</feature>
<dbReference type="Ensembl" id="ENSCCRT00020100326.1">
    <property type="protein sequence ID" value="ENSCCRP00020091806.1"/>
    <property type="gene ID" value="ENSCCRG00020042002.1"/>
</dbReference>